<feature type="compositionally biased region" description="Pro residues" evidence="1">
    <location>
        <begin position="101"/>
        <end position="120"/>
    </location>
</feature>
<evidence type="ECO:0000256" key="1">
    <source>
        <dbReference type="SAM" id="MobiDB-lite"/>
    </source>
</evidence>
<proteinExistence type="predicted"/>
<feature type="chain" id="PRO_5023119079" evidence="2">
    <location>
        <begin position="43"/>
        <end position="259"/>
    </location>
</feature>
<gene>
    <name evidence="3" type="ORF">E2C01_045627</name>
</gene>
<dbReference type="PRINTS" id="PR01217">
    <property type="entry name" value="PRICHEXTENSN"/>
</dbReference>
<reference evidence="3 4" key="1">
    <citation type="submission" date="2019-05" db="EMBL/GenBank/DDBJ databases">
        <title>Another draft genome of Portunus trituberculatus and its Hox gene families provides insights of decapod evolution.</title>
        <authorList>
            <person name="Jeong J.-H."/>
            <person name="Song I."/>
            <person name="Kim S."/>
            <person name="Choi T."/>
            <person name="Kim D."/>
            <person name="Ryu S."/>
            <person name="Kim W."/>
        </authorList>
    </citation>
    <scope>NUCLEOTIDE SEQUENCE [LARGE SCALE GENOMIC DNA]</scope>
    <source>
        <tissue evidence="3">Muscle</tissue>
    </source>
</reference>
<evidence type="ECO:0000256" key="2">
    <source>
        <dbReference type="SAM" id="SignalP"/>
    </source>
</evidence>
<feature type="compositionally biased region" description="Pro residues" evidence="1">
    <location>
        <begin position="197"/>
        <end position="220"/>
    </location>
</feature>
<name>A0A5B7FYT1_PORTR</name>
<sequence length="259" mass="28048">MPRFGKNGTVREGGATRRARDLKMSSTLLWFLLVVTATLVAGEETETAKVGKDDTHDNSTVLSPAEELLQAARKAEVPSPQEILKPLPFEPGPTMVKFPPHHPSPAPGPPRQNPGPPPSFSKPVEDFSNTVGPDFGPVTFTEFGGPNFGFQNNFENDFGEFSSEKLHPRPPRPSPGPRPSPPGARPPPQSSKRPPTPHRSPPRPAPPRPASRPPSRPPPRTSSRPRPSGFSNSGILDARGEGCVKYTEDICLDSEKYPQ</sequence>
<dbReference type="AlphaFoldDB" id="A0A5B7FYT1"/>
<dbReference type="Proteomes" id="UP000324222">
    <property type="component" value="Unassembled WGS sequence"/>
</dbReference>
<evidence type="ECO:0000313" key="4">
    <source>
        <dbReference type="Proteomes" id="UP000324222"/>
    </source>
</evidence>
<comment type="caution">
    <text evidence="3">The sequence shown here is derived from an EMBL/GenBank/DDBJ whole genome shotgun (WGS) entry which is preliminary data.</text>
</comment>
<evidence type="ECO:0000313" key="3">
    <source>
        <dbReference type="EMBL" id="MPC51772.1"/>
    </source>
</evidence>
<feature type="compositionally biased region" description="Pro residues" evidence="1">
    <location>
        <begin position="171"/>
        <end position="189"/>
    </location>
</feature>
<organism evidence="3 4">
    <name type="scientific">Portunus trituberculatus</name>
    <name type="common">Swimming crab</name>
    <name type="synonym">Neptunus trituberculatus</name>
    <dbReference type="NCBI Taxonomy" id="210409"/>
    <lineage>
        <taxon>Eukaryota</taxon>
        <taxon>Metazoa</taxon>
        <taxon>Ecdysozoa</taxon>
        <taxon>Arthropoda</taxon>
        <taxon>Crustacea</taxon>
        <taxon>Multicrustacea</taxon>
        <taxon>Malacostraca</taxon>
        <taxon>Eumalacostraca</taxon>
        <taxon>Eucarida</taxon>
        <taxon>Decapoda</taxon>
        <taxon>Pleocyemata</taxon>
        <taxon>Brachyura</taxon>
        <taxon>Eubrachyura</taxon>
        <taxon>Portunoidea</taxon>
        <taxon>Portunidae</taxon>
        <taxon>Portuninae</taxon>
        <taxon>Portunus</taxon>
    </lineage>
</organism>
<feature type="signal peptide" evidence="2">
    <location>
        <begin position="1"/>
        <end position="42"/>
    </location>
</feature>
<keyword evidence="2" id="KW-0732">Signal</keyword>
<dbReference type="EMBL" id="VSRR010010402">
    <property type="protein sequence ID" value="MPC51772.1"/>
    <property type="molecule type" value="Genomic_DNA"/>
</dbReference>
<feature type="compositionally biased region" description="Low complexity" evidence="1">
    <location>
        <begin position="143"/>
        <end position="156"/>
    </location>
</feature>
<accession>A0A5B7FYT1</accession>
<feature type="region of interest" description="Disordered" evidence="1">
    <location>
        <begin position="75"/>
        <end position="242"/>
    </location>
</feature>
<dbReference type="OrthoDB" id="8197497at2759"/>
<keyword evidence="4" id="KW-1185">Reference proteome</keyword>
<protein>
    <submittedName>
        <fullName evidence="3">Uncharacterized protein</fullName>
    </submittedName>
</protein>